<dbReference type="EMBL" id="JAWPEI010000002">
    <property type="protein sequence ID" value="KAK4735794.1"/>
    <property type="molecule type" value="Genomic_DNA"/>
</dbReference>
<organism evidence="1 2">
    <name type="scientific">Solanum pinnatisectum</name>
    <name type="common">tansyleaf nightshade</name>
    <dbReference type="NCBI Taxonomy" id="50273"/>
    <lineage>
        <taxon>Eukaryota</taxon>
        <taxon>Viridiplantae</taxon>
        <taxon>Streptophyta</taxon>
        <taxon>Embryophyta</taxon>
        <taxon>Tracheophyta</taxon>
        <taxon>Spermatophyta</taxon>
        <taxon>Magnoliopsida</taxon>
        <taxon>eudicotyledons</taxon>
        <taxon>Gunneridae</taxon>
        <taxon>Pentapetalae</taxon>
        <taxon>asterids</taxon>
        <taxon>lamiids</taxon>
        <taxon>Solanales</taxon>
        <taxon>Solanaceae</taxon>
        <taxon>Solanoideae</taxon>
        <taxon>Solaneae</taxon>
        <taxon>Solanum</taxon>
    </lineage>
</organism>
<accession>A0AAV9MFG4</accession>
<keyword evidence="2" id="KW-1185">Reference proteome</keyword>
<evidence type="ECO:0000313" key="1">
    <source>
        <dbReference type="EMBL" id="KAK4735794.1"/>
    </source>
</evidence>
<reference evidence="1 2" key="1">
    <citation type="submission" date="2023-10" db="EMBL/GenBank/DDBJ databases">
        <title>Genome-Wide Identification Analysis in wild type Solanum Pinnatisectum Reveals Some Genes Defensing Phytophthora Infestans.</title>
        <authorList>
            <person name="Sun C."/>
        </authorList>
    </citation>
    <scope>NUCLEOTIDE SEQUENCE [LARGE SCALE GENOMIC DNA]</scope>
    <source>
        <strain evidence="1">LQN</strain>
        <tissue evidence="1">Leaf</tissue>
    </source>
</reference>
<protein>
    <submittedName>
        <fullName evidence="1">Uncharacterized protein</fullName>
    </submittedName>
</protein>
<dbReference type="Proteomes" id="UP001311915">
    <property type="component" value="Unassembled WGS sequence"/>
</dbReference>
<sequence>MLLSHRRRSPGYGGILGQVIVACHQSLANSSVGVSVLRPPLNLILHAQLSHLMKSSVCKIDETDLQACISAAPPVTSRGHNLRLKCFQKWIGQGNGVYIGPMLLELQDKLYCSDSSKMPTGGYEDDEDHGERFLYRGKYVLIIPS</sequence>
<proteinExistence type="predicted"/>
<name>A0AAV9MFG4_9SOLN</name>
<dbReference type="AlphaFoldDB" id="A0AAV9MFG4"/>
<dbReference type="PROSITE" id="PS51257">
    <property type="entry name" value="PROKAR_LIPOPROTEIN"/>
    <property type="match status" value="1"/>
</dbReference>
<evidence type="ECO:0000313" key="2">
    <source>
        <dbReference type="Proteomes" id="UP001311915"/>
    </source>
</evidence>
<gene>
    <name evidence="1" type="ORF">R3W88_010055</name>
</gene>
<comment type="caution">
    <text evidence="1">The sequence shown here is derived from an EMBL/GenBank/DDBJ whole genome shotgun (WGS) entry which is preliminary data.</text>
</comment>